<reference evidence="2" key="2">
    <citation type="submission" date="2023-06" db="EMBL/GenBank/DDBJ databases">
        <authorList>
            <consortium name="Lawrence Berkeley National Laboratory"/>
            <person name="Haridas S."/>
            <person name="Hensen N."/>
            <person name="Bonometti L."/>
            <person name="Westerberg I."/>
            <person name="Brannstrom I.O."/>
            <person name="Guillou S."/>
            <person name="Cros-Aarteil S."/>
            <person name="Calhoun S."/>
            <person name="Kuo A."/>
            <person name="Mondo S."/>
            <person name="Pangilinan J."/>
            <person name="Riley R."/>
            <person name="LaButti K."/>
            <person name="Andreopoulos B."/>
            <person name="Lipzen A."/>
            <person name="Chen C."/>
            <person name="Yanf M."/>
            <person name="Daum C."/>
            <person name="Ng V."/>
            <person name="Clum A."/>
            <person name="Steindorff A."/>
            <person name="Ohm R."/>
            <person name="Martin F."/>
            <person name="Silar P."/>
            <person name="Natvig D."/>
            <person name="Lalanne C."/>
            <person name="Gautier V."/>
            <person name="Ament-velasquez S.L."/>
            <person name="Kruys A."/>
            <person name="Hutchinson M.I."/>
            <person name="Powell A.J."/>
            <person name="Barry K."/>
            <person name="Miller A.N."/>
            <person name="Grigoriev I.V."/>
            <person name="Debuchy R."/>
            <person name="Gladieux P."/>
            <person name="Thoren M.H."/>
            <person name="Johannesson H."/>
        </authorList>
    </citation>
    <scope>NUCLEOTIDE SEQUENCE</scope>
    <source>
        <strain evidence="2">CBS 232.78</strain>
    </source>
</reference>
<feature type="compositionally biased region" description="Basic and acidic residues" evidence="1">
    <location>
        <begin position="52"/>
        <end position="68"/>
    </location>
</feature>
<evidence type="ECO:0000313" key="2">
    <source>
        <dbReference type="EMBL" id="KAK3385709.1"/>
    </source>
</evidence>
<evidence type="ECO:0000256" key="1">
    <source>
        <dbReference type="SAM" id="MobiDB-lite"/>
    </source>
</evidence>
<feature type="region of interest" description="Disordered" evidence="1">
    <location>
        <begin position="20"/>
        <end position="278"/>
    </location>
</feature>
<organism evidence="2 3">
    <name type="scientific">Podospora didyma</name>
    <dbReference type="NCBI Taxonomy" id="330526"/>
    <lineage>
        <taxon>Eukaryota</taxon>
        <taxon>Fungi</taxon>
        <taxon>Dikarya</taxon>
        <taxon>Ascomycota</taxon>
        <taxon>Pezizomycotina</taxon>
        <taxon>Sordariomycetes</taxon>
        <taxon>Sordariomycetidae</taxon>
        <taxon>Sordariales</taxon>
        <taxon>Podosporaceae</taxon>
        <taxon>Podospora</taxon>
    </lineage>
</organism>
<feature type="compositionally biased region" description="Low complexity" evidence="1">
    <location>
        <begin position="253"/>
        <end position="278"/>
    </location>
</feature>
<dbReference type="EMBL" id="JAULSW010000004">
    <property type="protein sequence ID" value="KAK3385709.1"/>
    <property type="molecule type" value="Genomic_DNA"/>
</dbReference>
<comment type="caution">
    <text evidence="2">The sequence shown here is derived from an EMBL/GenBank/DDBJ whole genome shotgun (WGS) entry which is preliminary data.</text>
</comment>
<dbReference type="Proteomes" id="UP001285441">
    <property type="component" value="Unassembled WGS sequence"/>
</dbReference>
<evidence type="ECO:0008006" key="4">
    <source>
        <dbReference type="Google" id="ProtNLM"/>
    </source>
</evidence>
<keyword evidence="3" id="KW-1185">Reference proteome</keyword>
<evidence type="ECO:0000313" key="3">
    <source>
        <dbReference type="Proteomes" id="UP001285441"/>
    </source>
</evidence>
<proteinExistence type="predicted"/>
<accession>A0AAE0NQI3</accession>
<feature type="compositionally biased region" description="Gly residues" evidence="1">
    <location>
        <begin position="169"/>
        <end position="187"/>
    </location>
</feature>
<feature type="compositionally biased region" description="Low complexity" evidence="1">
    <location>
        <begin position="188"/>
        <end position="204"/>
    </location>
</feature>
<dbReference type="AlphaFoldDB" id="A0AAE0NQI3"/>
<gene>
    <name evidence="2" type="ORF">B0H63DRAFT_473444</name>
</gene>
<name>A0AAE0NQI3_9PEZI</name>
<protein>
    <recommendedName>
        <fullName evidence="4">Cell surface protein</fullName>
    </recommendedName>
</protein>
<reference evidence="2" key="1">
    <citation type="journal article" date="2023" name="Mol. Phylogenet. Evol.">
        <title>Genome-scale phylogeny and comparative genomics of the fungal order Sordariales.</title>
        <authorList>
            <person name="Hensen N."/>
            <person name="Bonometti L."/>
            <person name="Westerberg I."/>
            <person name="Brannstrom I.O."/>
            <person name="Guillou S."/>
            <person name="Cros-Aarteil S."/>
            <person name="Calhoun S."/>
            <person name="Haridas S."/>
            <person name="Kuo A."/>
            <person name="Mondo S."/>
            <person name="Pangilinan J."/>
            <person name="Riley R."/>
            <person name="LaButti K."/>
            <person name="Andreopoulos B."/>
            <person name="Lipzen A."/>
            <person name="Chen C."/>
            <person name="Yan M."/>
            <person name="Daum C."/>
            <person name="Ng V."/>
            <person name="Clum A."/>
            <person name="Steindorff A."/>
            <person name="Ohm R.A."/>
            <person name="Martin F."/>
            <person name="Silar P."/>
            <person name="Natvig D.O."/>
            <person name="Lalanne C."/>
            <person name="Gautier V."/>
            <person name="Ament-Velasquez S.L."/>
            <person name="Kruys A."/>
            <person name="Hutchinson M.I."/>
            <person name="Powell A.J."/>
            <person name="Barry K."/>
            <person name="Miller A.N."/>
            <person name="Grigoriev I.V."/>
            <person name="Debuchy R."/>
            <person name="Gladieux P."/>
            <person name="Hiltunen Thoren M."/>
            <person name="Johannesson H."/>
        </authorList>
    </citation>
    <scope>NUCLEOTIDE SEQUENCE</scope>
    <source>
        <strain evidence="2">CBS 232.78</strain>
    </source>
</reference>
<feature type="compositionally biased region" description="Basic and acidic residues" evidence="1">
    <location>
        <begin position="237"/>
        <end position="251"/>
    </location>
</feature>
<sequence length="278" mass="27821">MATYPNQERGVRHHNAPVHHNAAGAANHGPTTFGESPASGPAPTTAGHHRHDVLNKLDPRIDSTHDRQPMANNVPEGTYGPHRSRIANALDPRVDSDMDGRGTTGTGTNAGPAMHGAIGSGRTAAPGGAYNTNTATTGGGVREGTYGPHNSRIANALDPRVDSDMDGRGTTGTTGAGYGGAGTGAGLGHQQHQHQQQSAAAAAAGYGGSGVGAQQQPRGGPAVMSGPGPAPNTAGPHRSDLLNKLDPRVDSKAGTAATSGVAAPAGAYEGSAAQQRLY</sequence>
<feature type="compositionally biased region" description="Low complexity" evidence="1">
    <location>
        <begin position="20"/>
        <end position="30"/>
    </location>
</feature>
<dbReference type="PANTHER" id="PTHR39606">
    <property type="entry name" value="SURFACE PROTEIN, PUTATIVE-RELATED"/>
    <property type="match status" value="1"/>
</dbReference>
<dbReference type="PANTHER" id="PTHR39606:SF1">
    <property type="entry name" value="CELL SURFACE PROTEIN"/>
    <property type="match status" value="1"/>
</dbReference>
<feature type="compositionally biased region" description="Low complexity" evidence="1">
    <location>
        <begin position="123"/>
        <end position="136"/>
    </location>
</feature>